<dbReference type="EMBL" id="JAANCM010000005">
    <property type="protein sequence ID" value="NHT76364.1"/>
    <property type="molecule type" value="Genomic_DNA"/>
</dbReference>
<evidence type="ECO:0000313" key="3">
    <source>
        <dbReference type="Proteomes" id="UP001155840"/>
    </source>
</evidence>
<feature type="domain" description="CREG-like beta-barrel" evidence="1">
    <location>
        <begin position="14"/>
        <end position="153"/>
    </location>
</feature>
<dbReference type="PANTHER" id="PTHR13343:SF17">
    <property type="entry name" value="CELLULAR REPRESSOR OF E1A-STIMULATED GENES, ISOFORM A"/>
    <property type="match status" value="1"/>
</dbReference>
<evidence type="ECO:0000313" key="2">
    <source>
        <dbReference type="EMBL" id="NHT76364.1"/>
    </source>
</evidence>
<comment type="caution">
    <text evidence="2">The sequence shown here is derived from an EMBL/GenBank/DDBJ whole genome shotgun (WGS) entry which is preliminary data.</text>
</comment>
<reference evidence="2" key="1">
    <citation type="submission" date="2020-03" db="EMBL/GenBank/DDBJ databases">
        <title>Ferranicluibacter endophyticum gen. nov., sp. nov., a new genus isolated from Rubus ulmifolius Schott. stem.</title>
        <authorList>
            <person name="Roca-Couso R."/>
            <person name="Flores-Felix J.D."/>
            <person name="Igual J.M."/>
            <person name="Rivas R."/>
        </authorList>
    </citation>
    <scope>NUCLEOTIDE SEQUENCE</scope>
    <source>
        <strain evidence="2">CRRU44</strain>
    </source>
</reference>
<dbReference type="InterPro" id="IPR037119">
    <property type="entry name" value="Haem_oxidase_HugZ-like_sf"/>
</dbReference>
<proteinExistence type="predicted"/>
<dbReference type="InterPro" id="IPR012349">
    <property type="entry name" value="Split_barrel_FMN-bd"/>
</dbReference>
<dbReference type="AlphaFoldDB" id="A0AA43ZEX3"/>
<accession>A0AA43ZEX3</accession>
<dbReference type="InterPro" id="IPR055343">
    <property type="entry name" value="CREG_beta-barrel"/>
</dbReference>
<protein>
    <submittedName>
        <fullName evidence="2">HugZ family protein</fullName>
    </submittedName>
</protein>
<name>A0AA43ZEX3_9HYPH</name>
<evidence type="ECO:0000259" key="1">
    <source>
        <dbReference type="Pfam" id="PF13883"/>
    </source>
</evidence>
<dbReference type="Gene3D" id="2.30.110.10">
    <property type="entry name" value="Electron Transport, Fmn-binding Protein, Chain A"/>
    <property type="match status" value="1"/>
</dbReference>
<dbReference type="Proteomes" id="UP001155840">
    <property type="component" value="Unassembled WGS sequence"/>
</dbReference>
<dbReference type="Pfam" id="PF13883">
    <property type="entry name" value="CREG_beta-barrel"/>
    <property type="match status" value="1"/>
</dbReference>
<dbReference type="SUPFAM" id="SSF50475">
    <property type="entry name" value="FMN-binding split barrel"/>
    <property type="match status" value="1"/>
</dbReference>
<dbReference type="PANTHER" id="PTHR13343">
    <property type="entry name" value="CREG1 PROTEIN"/>
    <property type="match status" value="1"/>
</dbReference>
<sequence>MTDKPHVLRETDDAARKLARLVLREQRSAAIAVLEPASDGFPFVSRVLLGFDIDGTPVILASRLATHTQALLADARCSLLAGRTGKGDPLAHPRITVQCEVEPVTQTDPRHPRLRSRFLRRHPKTQLYIDFPDFLFFRLAPLRASFNAGFGRAYALGGNDLLIASPALEEIATAERVLLDELESNADAVTYRIVDDPEPVTPGWQVTGIDAEGIDLAFGDAFRRVVFPRQVENTADLRAMFVKLYR</sequence>
<dbReference type="GO" id="GO:0005737">
    <property type="term" value="C:cytoplasm"/>
    <property type="evidence" value="ECO:0007669"/>
    <property type="project" value="UniProtKB-ARBA"/>
</dbReference>
<dbReference type="Gene3D" id="3.20.180.10">
    <property type="entry name" value="PNP-oxidase-like"/>
    <property type="match status" value="1"/>
</dbReference>
<keyword evidence="3" id="KW-1185">Reference proteome</keyword>
<gene>
    <name evidence="2" type="ORF">G8E10_11500</name>
</gene>
<organism evidence="2 3">
    <name type="scientific">Ferranicluibacter rubi</name>
    <dbReference type="NCBI Taxonomy" id="2715133"/>
    <lineage>
        <taxon>Bacteria</taxon>
        <taxon>Pseudomonadati</taxon>
        <taxon>Pseudomonadota</taxon>
        <taxon>Alphaproteobacteria</taxon>
        <taxon>Hyphomicrobiales</taxon>
        <taxon>Rhizobiaceae</taxon>
        <taxon>Ferranicluibacter</taxon>
    </lineage>
</organism>
<dbReference type="RefSeq" id="WP_167128993.1">
    <property type="nucleotide sequence ID" value="NZ_JAANCM010000005.1"/>
</dbReference>